<evidence type="ECO:0000313" key="2">
    <source>
        <dbReference type="Proteomes" id="UP000219111"/>
    </source>
</evidence>
<dbReference type="Proteomes" id="UP000219111">
    <property type="component" value="Unassembled WGS sequence"/>
</dbReference>
<evidence type="ECO:0000313" key="1">
    <source>
        <dbReference type="EMBL" id="SOC19224.1"/>
    </source>
</evidence>
<protein>
    <submittedName>
        <fullName evidence="1">Uncharacterized protein (TIGR02646 family)</fullName>
    </submittedName>
</protein>
<reference evidence="2" key="1">
    <citation type="submission" date="2017-08" db="EMBL/GenBank/DDBJ databases">
        <authorList>
            <person name="Varghese N."/>
            <person name="Submissions S."/>
        </authorList>
    </citation>
    <scope>NUCLEOTIDE SEQUENCE [LARGE SCALE GENOMIC DNA]</scope>
    <source>
        <strain evidence="2">JA276</strain>
    </source>
</reference>
<sequence>MIFVERSAEEPASLSAAATVQQQQDAADYYETWSPGDAGFGGFDRYKQNDIKVELKRIFHQKCAYCEKKLEKGFFEVEHYRPKSAALGNPHPGYWWLALKWNNLLPTCPGCNKGLRQHIVTAEMTVTEVEALQAAAPTTVHGKAVQFPVGGPRLLANEDNHDAEEPFIIDPTRIDPCPELHWRNDATYSVLEPAVGNSGPSIRGSETIRCLALNRIELVQARTAKLSFLKATRERIMHDLETGLATSSDPAMLALHLQYAMRGVDSLKLLAEPDQPFSAMAQAFVDDFADELREYIATRTAVVEA</sequence>
<dbReference type="RefSeq" id="WP_097071289.1">
    <property type="nucleotide sequence ID" value="NZ_OBMT01000017.1"/>
</dbReference>
<dbReference type="OrthoDB" id="5422822at2"/>
<keyword evidence="2" id="KW-1185">Reference proteome</keyword>
<name>A0A285TBR5_9RHOB</name>
<dbReference type="AlphaFoldDB" id="A0A285TBR5"/>
<dbReference type="Gene3D" id="1.10.30.50">
    <property type="match status" value="1"/>
</dbReference>
<accession>A0A285TBR5</accession>
<dbReference type="InterPro" id="IPR003615">
    <property type="entry name" value="HNH_nuc"/>
</dbReference>
<proteinExistence type="predicted"/>
<dbReference type="EMBL" id="OBMT01000017">
    <property type="protein sequence ID" value="SOC19224.1"/>
    <property type="molecule type" value="Genomic_DNA"/>
</dbReference>
<gene>
    <name evidence="1" type="ORF">SAMN05877831_11778</name>
</gene>
<organism evidence="1 2">
    <name type="scientific">Rhodobacter maris</name>
    <dbReference type="NCBI Taxonomy" id="446682"/>
    <lineage>
        <taxon>Bacteria</taxon>
        <taxon>Pseudomonadati</taxon>
        <taxon>Pseudomonadota</taxon>
        <taxon>Alphaproteobacteria</taxon>
        <taxon>Rhodobacterales</taxon>
        <taxon>Rhodobacter group</taxon>
        <taxon>Rhodobacter</taxon>
    </lineage>
</organism>
<dbReference type="CDD" id="cd00085">
    <property type="entry name" value="HNHc"/>
    <property type="match status" value="1"/>
</dbReference>